<evidence type="ECO:0000256" key="1">
    <source>
        <dbReference type="SAM" id="MobiDB-lite"/>
    </source>
</evidence>
<protein>
    <recommendedName>
        <fullName evidence="4">LSM domain-containing protein</fullName>
    </recommendedName>
</protein>
<gene>
    <name evidence="2" type="ORF">Glove_26g176</name>
</gene>
<sequence>MQQRSKSHSTPVRAPSDNVSQRVGNNNNPSNNVTSSTNSNNNNSNGPPVVNTETQQVIKGLEWVLGLSIRVKTLNDEEYEGQIYAYDPKTNCVVLHILFTNFLIYCRIFNPF</sequence>
<dbReference type="EMBL" id="PQFF01000024">
    <property type="protein sequence ID" value="RHZ87991.1"/>
    <property type="molecule type" value="Genomic_DNA"/>
</dbReference>
<evidence type="ECO:0008006" key="4">
    <source>
        <dbReference type="Google" id="ProtNLM"/>
    </source>
</evidence>
<dbReference type="AlphaFoldDB" id="A0A397JJ21"/>
<evidence type="ECO:0000313" key="2">
    <source>
        <dbReference type="EMBL" id="RHZ87991.1"/>
    </source>
</evidence>
<accession>A0A397JJ21</accession>
<feature type="compositionally biased region" description="Low complexity" evidence="1">
    <location>
        <begin position="24"/>
        <end position="52"/>
    </location>
</feature>
<proteinExistence type="predicted"/>
<keyword evidence="3" id="KW-1185">Reference proteome</keyword>
<organism evidence="2 3">
    <name type="scientific">Diversispora epigaea</name>
    <dbReference type="NCBI Taxonomy" id="1348612"/>
    <lineage>
        <taxon>Eukaryota</taxon>
        <taxon>Fungi</taxon>
        <taxon>Fungi incertae sedis</taxon>
        <taxon>Mucoromycota</taxon>
        <taxon>Glomeromycotina</taxon>
        <taxon>Glomeromycetes</taxon>
        <taxon>Diversisporales</taxon>
        <taxon>Diversisporaceae</taxon>
        <taxon>Diversispora</taxon>
    </lineage>
</organism>
<feature type="compositionally biased region" description="Polar residues" evidence="1">
    <location>
        <begin position="1"/>
        <end position="10"/>
    </location>
</feature>
<comment type="caution">
    <text evidence="2">The sequence shown here is derived from an EMBL/GenBank/DDBJ whole genome shotgun (WGS) entry which is preliminary data.</text>
</comment>
<dbReference type="STRING" id="1348612.A0A397JJ21"/>
<evidence type="ECO:0000313" key="3">
    <source>
        <dbReference type="Proteomes" id="UP000266861"/>
    </source>
</evidence>
<name>A0A397JJ21_9GLOM</name>
<dbReference type="OrthoDB" id="2440248at2759"/>
<dbReference type="Proteomes" id="UP000266861">
    <property type="component" value="Unassembled WGS sequence"/>
</dbReference>
<feature type="region of interest" description="Disordered" evidence="1">
    <location>
        <begin position="1"/>
        <end position="52"/>
    </location>
</feature>
<reference evidence="2 3" key="1">
    <citation type="submission" date="2018-08" db="EMBL/GenBank/DDBJ databases">
        <title>Genome and evolution of the arbuscular mycorrhizal fungus Diversispora epigaea (formerly Glomus versiforme) and its bacterial endosymbionts.</title>
        <authorList>
            <person name="Sun X."/>
            <person name="Fei Z."/>
            <person name="Harrison M."/>
        </authorList>
    </citation>
    <scope>NUCLEOTIDE SEQUENCE [LARGE SCALE GENOMIC DNA]</scope>
    <source>
        <strain evidence="2 3">IT104</strain>
    </source>
</reference>